<dbReference type="PANTHER" id="PTHR12683:SF13">
    <property type="entry name" value="CDK-ACTIVATING KINASE ASSEMBLY FACTOR MAT1"/>
    <property type="match status" value="1"/>
</dbReference>
<dbReference type="SUPFAM" id="SSF57850">
    <property type="entry name" value="RING/U-box"/>
    <property type="match status" value="1"/>
</dbReference>
<keyword evidence="2" id="KW-0863">Zinc-finger</keyword>
<proteinExistence type="predicted"/>
<dbReference type="OrthoDB" id="5963at2759"/>
<evidence type="ECO:0000256" key="2">
    <source>
        <dbReference type="ARBA" id="ARBA00022771"/>
    </source>
</evidence>
<dbReference type="STRING" id="291195.A0A437AP03"/>
<dbReference type="EMBL" id="RCSS01000154">
    <property type="protein sequence ID" value="RVD92726.1"/>
    <property type="molecule type" value="Genomic_DNA"/>
</dbReference>
<dbReference type="GO" id="GO:0006357">
    <property type="term" value="P:regulation of transcription by RNA polymerase II"/>
    <property type="evidence" value="ECO:0007669"/>
    <property type="project" value="TreeGrafter"/>
</dbReference>
<evidence type="ECO:0000256" key="3">
    <source>
        <dbReference type="ARBA" id="ARBA00022833"/>
    </source>
</evidence>
<dbReference type="GO" id="GO:0008270">
    <property type="term" value="F:zinc ion binding"/>
    <property type="evidence" value="ECO:0007669"/>
    <property type="project" value="UniProtKB-KW"/>
</dbReference>
<evidence type="ECO:0000259" key="4">
    <source>
        <dbReference type="Pfam" id="PF06391"/>
    </source>
</evidence>
<dbReference type="GO" id="GO:0016301">
    <property type="term" value="F:kinase activity"/>
    <property type="evidence" value="ECO:0007669"/>
    <property type="project" value="UniProtKB-KW"/>
</dbReference>
<keyword evidence="6" id="KW-0418">Kinase</keyword>
<dbReference type="AlphaFoldDB" id="A0A437AP03"/>
<gene>
    <name evidence="6" type="ORF">TUBRATIS_007550</name>
</gene>
<dbReference type="InterPro" id="IPR013083">
    <property type="entry name" value="Znf_RING/FYVE/PHD"/>
</dbReference>
<keyword evidence="7" id="KW-1185">Reference proteome</keyword>
<keyword evidence="3" id="KW-0862">Zinc</keyword>
<name>A0A437AP03_9MICR</name>
<dbReference type="Gene3D" id="3.30.40.10">
    <property type="entry name" value="Zinc/RING finger domain, C3HC4 (zinc finger)"/>
    <property type="match status" value="1"/>
</dbReference>
<dbReference type="Pfam" id="PF06391">
    <property type="entry name" value="MAT1"/>
    <property type="match status" value="1"/>
</dbReference>
<dbReference type="InterPro" id="IPR017907">
    <property type="entry name" value="Znf_RING_CS"/>
</dbReference>
<dbReference type="InterPro" id="IPR001841">
    <property type="entry name" value="Znf_RING"/>
</dbReference>
<dbReference type="InterPro" id="IPR015877">
    <property type="entry name" value="MAT1_centre"/>
</dbReference>
<reference evidence="6 7" key="1">
    <citation type="submission" date="2018-10" db="EMBL/GenBank/DDBJ databases">
        <title>Draft genome sequence of the microsporidian Tubulinosema ratisbonensis.</title>
        <authorList>
            <person name="Polonais V."/>
            <person name="Peyretaillade E."/>
            <person name="Niehus S."/>
            <person name="Wawrzyniak I."/>
            <person name="Franchet A."/>
            <person name="Gaspin C."/>
            <person name="Reichstadt M."/>
            <person name="Belser C."/>
            <person name="Labadie K."/>
            <person name="Delbac F."/>
            <person name="Ferrandon D."/>
        </authorList>
    </citation>
    <scope>NUCLEOTIDE SEQUENCE [LARGE SCALE GENOMIC DNA]</scope>
    <source>
        <strain evidence="6 7">Franzen</strain>
    </source>
</reference>
<evidence type="ECO:0000313" key="6">
    <source>
        <dbReference type="EMBL" id="RVD92726.1"/>
    </source>
</evidence>
<comment type="caution">
    <text evidence="6">The sequence shown here is derived from an EMBL/GenBank/DDBJ whole genome shotgun (WGS) entry which is preliminary data.</text>
</comment>
<dbReference type="PANTHER" id="PTHR12683">
    <property type="entry name" value="CDK-ACTIVATING KINASE ASSEMBLY FACTOR MAT1"/>
    <property type="match status" value="1"/>
</dbReference>
<feature type="domain" description="MAT1 centre" evidence="4">
    <location>
        <begin position="53"/>
        <end position="143"/>
    </location>
</feature>
<accession>A0A437AP03</accession>
<evidence type="ECO:0000259" key="5">
    <source>
        <dbReference type="Pfam" id="PF17121"/>
    </source>
</evidence>
<dbReference type="Pfam" id="PF17121">
    <property type="entry name" value="zf-C3HC4_5"/>
    <property type="match status" value="1"/>
</dbReference>
<dbReference type="VEuPathDB" id="MicrosporidiaDB:TUBRATIS_007550"/>
<evidence type="ECO:0000313" key="7">
    <source>
        <dbReference type="Proteomes" id="UP000282876"/>
    </source>
</evidence>
<evidence type="ECO:0000256" key="1">
    <source>
        <dbReference type="ARBA" id="ARBA00022723"/>
    </source>
</evidence>
<protein>
    <submittedName>
        <fullName evidence="6">Cdk-activating kinase assembly factor mat1</fullName>
    </submittedName>
</protein>
<sequence length="201" mass="24433">MENIYCPVCKSDSYLNPLIKLYISPCYHKICESCLNYRYSHGMAPCYECGIQLRKVNYTSQTFEDLEVEKECRIRKRINKFIKEENDFDSLLEYYDYLEEIENLVFELINKNENELNLCIDKLRNEYKERVGRKRVKEEKKTKVESVYSDWFTDINFQPFHFDNDRNLENIFVPKEFKGKNQFTWFTDTFILNMAYHSLEN</sequence>
<dbReference type="Proteomes" id="UP000282876">
    <property type="component" value="Unassembled WGS sequence"/>
</dbReference>
<keyword evidence="1" id="KW-0479">Metal-binding</keyword>
<feature type="domain" description="RING-type" evidence="5">
    <location>
        <begin position="5"/>
        <end position="48"/>
    </location>
</feature>
<organism evidence="6 7">
    <name type="scientific">Tubulinosema ratisbonensis</name>
    <dbReference type="NCBI Taxonomy" id="291195"/>
    <lineage>
        <taxon>Eukaryota</taxon>
        <taxon>Fungi</taxon>
        <taxon>Fungi incertae sedis</taxon>
        <taxon>Microsporidia</taxon>
        <taxon>Tubulinosematoidea</taxon>
        <taxon>Tubulinosematidae</taxon>
        <taxon>Tubulinosema</taxon>
    </lineage>
</organism>
<keyword evidence="6" id="KW-0808">Transferase</keyword>
<dbReference type="PROSITE" id="PS00518">
    <property type="entry name" value="ZF_RING_1"/>
    <property type="match status" value="1"/>
</dbReference>
<dbReference type="GO" id="GO:0006281">
    <property type="term" value="P:DNA repair"/>
    <property type="evidence" value="ECO:0007669"/>
    <property type="project" value="TreeGrafter"/>
</dbReference>
<dbReference type="GO" id="GO:0005675">
    <property type="term" value="C:transcription factor TFIIH holo complex"/>
    <property type="evidence" value="ECO:0007669"/>
    <property type="project" value="TreeGrafter"/>
</dbReference>